<gene>
    <name evidence="2" type="ORF">PoB_007390400</name>
</gene>
<sequence length="93" mass="10584">MNCEPLQLYVDPEARPVAVHKPALVFIHWQEKVHQVLERDNRLGMLEKVDPNTPMTWCSRMVITAKAYGTPRHTVDLSQNRLSPPCSNPVPPS</sequence>
<dbReference type="EMBL" id="BLXT01008305">
    <property type="protein sequence ID" value="GFO47399.1"/>
    <property type="molecule type" value="Genomic_DNA"/>
</dbReference>
<dbReference type="AlphaFoldDB" id="A0AAV4DTT4"/>
<evidence type="ECO:0000256" key="1">
    <source>
        <dbReference type="SAM" id="MobiDB-lite"/>
    </source>
</evidence>
<accession>A0AAV4DTT4</accession>
<reference evidence="2 3" key="1">
    <citation type="journal article" date="2021" name="Elife">
        <title>Chloroplast acquisition without the gene transfer in kleptoplastic sea slugs, Plakobranchus ocellatus.</title>
        <authorList>
            <person name="Maeda T."/>
            <person name="Takahashi S."/>
            <person name="Yoshida T."/>
            <person name="Shimamura S."/>
            <person name="Takaki Y."/>
            <person name="Nagai Y."/>
            <person name="Toyoda A."/>
            <person name="Suzuki Y."/>
            <person name="Arimoto A."/>
            <person name="Ishii H."/>
            <person name="Satoh N."/>
            <person name="Nishiyama T."/>
            <person name="Hasebe M."/>
            <person name="Maruyama T."/>
            <person name="Minagawa J."/>
            <person name="Obokata J."/>
            <person name="Shigenobu S."/>
        </authorList>
    </citation>
    <scope>NUCLEOTIDE SEQUENCE [LARGE SCALE GENOMIC DNA]</scope>
</reference>
<protein>
    <submittedName>
        <fullName evidence="2">Uncharacterized protein</fullName>
    </submittedName>
</protein>
<feature type="region of interest" description="Disordered" evidence="1">
    <location>
        <begin position="74"/>
        <end position="93"/>
    </location>
</feature>
<name>A0AAV4DTT4_9GAST</name>
<evidence type="ECO:0000313" key="2">
    <source>
        <dbReference type="EMBL" id="GFO47399.1"/>
    </source>
</evidence>
<comment type="caution">
    <text evidence="2">The sequence shown here is derived from an EMBL/GenBank/DDBJ whole genome shotgun (WGS) entry which is preliminary data.</text>
</comment>
<organism evidence="2 3">
    <name type="scientific">Plakobranchus ocellatus</name>
    <dbReference type="NCBI Taxonomy" id="259542"/>
    <lineage>
        <taxon>Eukaryota</taxon>
        <taxon>Metazoa</taxon>
        <taxon>Spiralia</taxon>
        <taxon>Lophotrochozoa</taxon>
        <taxon>Mollusca</taxon>
        <taxon>Gastropoda</taxon>
        <taxon>Heterobranchia</taxon>
        <taxon>Euthyneura</taxon>
        <taxon>Panpulmonata</taxon>
        <taxon>Sacoglossa</taxon>
        <taxon>Placobranchoidea</taxon>
        <taxon>Plakobranchidae</taxon>
        <taxon>Plakobranchus</taxon>
    </lineage>
</organism>
<keyword evidence="3" id="KW-1185">Reference proteome</keyword>
<dbReference type="Proteomes" id="UP000735302">
    <property type="component" value="Unassembled WGS sequence"/>
</dbReference>
<evidence type="ECO:0000313" key="3">
    <source>
        <dbReference type="Proteomes" id="UP000735302"/>
    </source>
</evidence>
<proteinExistence type="predicted"/>